<dbReference type="PROSITE" id="PS00902">
    <property type="entry name" value="GLUTAMATE_5_KINASE"/>
    <property type="match status" value="1"/>
</dbReference>
<dbReference type="InterPro" id="IPR019797">
    <property type="entry name" value="Glutamate_5-kinase_CS"/>
</dbReference>
<dbReference type="UniPathway" id="UPA00098">
    <property type="reaction ID" value="UER00359"/>
</dbReference>
<dbReference type="EC" id="2.7.2.11" evidence="9"/>
<dbReference type="CDD" id="cd04242">
    <property type="entry name" value="AAK_G5K_ProB"/>
    <property type="match status" value="1"/>
</dbReference>
<name>A0A3D8TUD8_9LIST</name>
<protein>
    <recommendedName>
        <fullName evidence="9">Glutamate 5-kinase</fullName>
        <ecNumber evidence="9">2.7.2.11</ecNumber>
    </recommendedName>
    <alternativeName>
        <fullName evidence="9">Gamma-glutamyl kinase</fullName>
        <shortName evidence="9">GK</shortName>
    </alternativeName>
</protein>
<comment type="similarity">
    <text evidence="9">Belongs to the glutamate 5-kinase family.</text>
</comment>
<feature type="binding site" evidence="9">
    <location>
        <position position="157"/>
    </location>
    <ligand>
        <name>substrate</name>
    </ligand>
</feature>
<dbReference type="HAMAP" id="MF_00456">
    <property type="entry name" value="ProB"/>
    <property type="match status" value="1"/>
</dbReference>
<dbReference type="PIRSF" id="PIRSF000729">
    <property type="entry name" value="GK"/>
    <property type="match status" value="1"/>
</dbReference>
<dbReference type="GO" id="GO:0055129">
    <property type="term" value="P:L-proline biosynthetic process"/>
    <property type="evidence" value="ECO:0007669"/>
    <property type="project" value="UniProtKB-UniRule"/>
</dbReference>
<dbReference type="RefSeq" id="WP_115752294.1">
    <property type="nucleotide sequence ID" value="NZ_LARY01000001.1"/>
</dbReference>
<dbReference type="InterPro" id="IPR002464">
    <property type="entry name" value="DNA/RNA_helicase_DEAH_CS"/>
</dbReference>
<dbReference type="PRINTS" id="PR00474">
    <property type="entry name" value="GLU5KINASE"/>
</dbReference>
<feature type="binding site" evidence="9">
    <location>
        <position position="141"/>
    </location>
    <ligand>
        <name>substrate</name>
    </ligand>
</feature>
<dbReference type="FunFam" id="3.40.1160.10:FF:000018">
    <property type="entry name" value="Glutamate 5-kinase"/>
    <property type="match status" value="1"/>
</dbReference>
<organism evidence="11 12">
    <name type="scientific">Listeria kieliensis</name>
    <dbReference type="NCBI Taxonomy" id="1621700"/>
    <lineage>
        <taxon>Bacteria</taxon>
        <taxon>Bacillati</taxon>
        <taxon>Bacillota</taxon>
        <taxon>Bacilli</taxon>
        <taxon>Bacillales</taxon>
        <taxon>Listeriaceae</taxon>
        <taxon>Listeria</taxon>
    </lineage>
</organism>
<dbReference type="InterPro" id="IPR011529">
    <property type="entry name" value="Glu_5kinase"/>
</dbReference>
<keyword evidence="7" id="KW-0378">Hydrolase</keyword>
<dbReference type="GO" id="GO:0005829">
    <property type="term" value="C:cytosol"/>
    <property type="evidence" value="ECO:0007669"/>
    <property type="project" value="TreeGrafter"/>
</dbReference>
<dbReference type="AlphaFoldDB" id="A0A3D8TUD8"/>
<feature type="binding site" evidence="9">
    <location>
        <position position="54"/>
    </location>
    <ligand>
        <name>substrate</name>
    </ligand>
</feature>
<evidence type="ECO:0000313" key="12">
    <source>
        <dbReference type="Proteomes" id="UP000257055"/>
    </source>
</evidence>
<keyword evidence="5 9" id="KW-0547">Nucleotide-binding</keyword>
<evidence type="ECO:0000256" key="2">
    <source>
        <dbReference type="ARBA" id="ARBA00022605"/>
    </source>
</evidence>
<dbReference type="InterPro" id="IPR005715">
    <property type="entry name" value="Glu_5kinase/COase_Synthase"/>
</dbReference>
<dbReference type="PANTHER" id="PTHR43654:SF1">
    <property type="entry name" value="ISOPENTENYL PHOSPHATE KINASE"/>
    <property type="match status" value="1"/>
</dbReference>
<evidence type="ECO:0000256" key="6">
    <source>
        <dbReference type="ARBA" id="ARBA00022777"/>
    </source>
</evidence>
<comment type="subcellular location">
    <subcellularLocation>
        <location evidence="9">Cytoplasm</location>
    </subcellularLocation>
</comment>
<evidence type="ECO:0000313" key="11">
    <source>
        <dbReference type="EMBL" id="RDX02603.1"/>
    </source>
</evidence>
<dbReference type="InterPro" id="IPR001057">
    <property type="entry name" value="Glu/AcGlu_kinase"/>
</dbReference>
<dbReference type="Gene3D" id="3.40.1160.10">
    <property type="entry name" value="Acetylglutamate kinase-like"/>
    <property type="match status" value="1"/>
</dbReference>
<dbReference type="NCBIfam" id="TIGR01027">
    <property type="entry name" value="proB"/>
    <property type="match status" value="1"/>
</dbReference>
<keyword evidence="1 9" id="KW-0963">Cytoplasm</keyword>
<dbReference type="GO" id="GO:0005524">
    <property type="term" value="F:ATP binding"/>
    <property type="evidence" value="ECO:0007669"/>
    <property type="project" value="UniProtKB-KW"/>
</dbReference>
<evidence type="ECO:0000256" key="3">
    <source>
        <dbReference type="ARBA" id="ARBA00022650"/>
    </source>
</evidence>
<evidence type="ECO:0000256" key="5">
    <source>
        <dbReference type="ARBA" id="ARBA00022741"/>
    </source>
</evidence>
<keyword evidence="6 9" id="KW-0418">Kinase</keyword>
<dbReference type="GO" id="GO:0004349">
    <property type="term" value="F:glutamate 5-kinase activity"/>
    <property type="evidence" value="ECO:0007669"/>
    <property type="project" value="UniProtKB-UniRule"/>
</dbReference>
<dbReference type="PANTHER" id="PTHR43654">
    <property type="entry name" value="GLUTAMATE 5-KINASE"/>
    <property type="match status" value="1"/>
</dbReference>
<dbReference type="InterPro" id="IPR001048">
    <property type="entry name" value="Asp/Glu/Uridylate_kinase"/>
</dbReference>
<comment type="catalytic activity">
    <reaction evidence="9">
        <text>L-glutamate + ATP = L-glutamyl 5-phosphate + ADP</text>
        <dbReference type="Rhea" id="RHEA:14877"/>
        <dbReference type="ChEBI" id="CHEBI:29985"/>
        <dbReference type="ChEBI" id="CHEBI:30616"/>
        <dbReference type="ChEBI" id="CHEBI:58274"/>
        <dbReference type="ChEBI" id="CHEBI:456216"/>
        <dbReference type="EC" id="2.7.2.11"/>
    </reaction>
</comment>
<feature type="binding site" evidence="9">
    <location>
        <position position="14"/>
    </location>
    <ligand>
        <name>ATP</name>
        <dbReference type="ChEBI" id="CHEBI:30616"/>
    </ligand>
</feature>
<reference evidence="12" key="1">
    <citation type="submission" date="2015-04" db="EMBL/GenBank/DDBJ databases">
        <authorList>
            <person name="Schardt J."/>
            <person name="Mueller-Herbst S."/>
            <person name="Scherer S."/>
            <person name="Huptas C."/>
        </authorList>
    </citation>
    <scope>NUCLEOTIDE SEQUENCE [LARGE SCALE GENOMIC DNA]</scope>
    <source>
        <strain evidence="12">Kiel-L1</strain>
    </source>
</reference>
<comment type="function">
    <text evidence="9">Catalyzes the transfer of a phosphate group to glutamate to form L-glutamate 5-phosphate.</text>
</comment>
<dbReference type="Proteomes" id="UP000257055">
    <property type="component" value="Unassembled WGS sequence"/>
</dbReference>
<evidence type="ECO:0000256" key="4">
    <source>
        <dbReference type="ARBA" id="ARBA00022679"/>
    </source>
</evidence>
<dbReference type="Pfam" id="PF00696">
    <property type="entry name" value="AA_kinase"/>
    <property type="match status" value="1"/>
</dbReference>
<evidence type="ECO:0000256" key="8">
    <source>
        <dbReference type="ARBA" id="ARBA00022840"/>
    </source>
</evidence>
<accession>A0A3D8TUD8</accession>
<dbReference type="EMBL" id="LARY01000001">
    <property type="protein sequence ID" value="RDX02603.1"/>
    <property type="molecule type" value="Genomic_DNA"/>
</dbReference>
<evidence type="ECO:0000259" key="10">
    <source>
        <dbReference type="Pfam" id="PF00696"/>
    </source>
</evidence>
<keyword evidence="2 9" id="KW-0028">Amino-acid biosynthesis</keyword>
<evidence type="ECO:0000256" key="9">
    <source>
        <dbReference type="HAMAP-Rule" id="MF_00456"/>
    </source>
</evidence>
<comment type="pathway">
    <text evidence="9">Amino-acid biosynthesis; L-proline biosynthesis; L-glutamate 5-semialdehyde from L-glutamate: step 1/2.</text>
</comment>
<keyword evidence="4 9" id="KW-0808">Transferase</keyword>
<sequence length="277" mass="30532">MRKSLHSCKRIVVKVGTSTLMHSNGNVNLRTIEKLTRVLSELRNEEKEVVLVSSGAIGVGLRKLQLEKRPSSIPEQQAIAAVGQSELMHIYSKLFGEYGYPVGQILLTRDVTDYPISRENVINTFNTLLEQGIIPIVNENDTVAVEEIEHITKYGDNDRLSAIVAKLINAELLIMLSDIDGFYHENPLLNPAAVMFDEVHEVTDDLLQLAGGKGSEFGTGGMLTKLAAADYCLKNDRQMVLANGDNPDIIYDIIAGKKVGTLFTNSKQEASSHEPIR</sequence>
<keyword evidence="3 9" id="KW-0641">Proline biosynthesis</keyword>
<keyword evidence="12" id="KW-1185">Reference proteome</keyword>
<dbReference type="GO" id="GO:0016787">
    <property type="term" value="F:hydrolase activity"/>
    <property type="evidence" value="ECO:0007669"/>
    <property type="project" value="UniProtKB-KW"/>
</dbReference>
<proteinExistence type="inferred from homology"/>
<feature type="binding site" evidence="9">
    <location>
        <begin position="177"/>
        <end position="178"/>
    </location>
    <ligand>
        <name>ATP</name>
        <dbReference type="ChEBI" id="CHEBI:30616"/>
    </ligand>
</feature>
<evidence type="ECO:0000256" key="7">
    <source>
        <dbReference type="ARBA" id="ARBA00022801"/>
    </source>
</evidence>
<dbReference type="SUPFAM" id="SSF53633">
    <property type="entry name" value="Carbamate kinase-like"/>
    <property type="match status" value="1"/>
</dbReference>
<feature type="binding site" evidence="9">
    <location>
        <begin position="219"/>
        <end position="225"/>
    </location>
    <ligand>
        <name>ATP</name>
        <dbReference type="ChEBI" id="CHEBI:30616"/>
    </ligand>
</feature>
<gene>
    <name evidence="9" type="primary">proB</name>
    <name evidence="11" type="ORF">UR08_03605</name>
</gene>
<dbReference type="InterPro" id="IPR041739">
    <property type="entry name" value="G5K_ProB"/>
</dbReference>
<dbReference type="InterPro" id="IPR036393">
    <property type="entry name" value="AceGlu_kinase-like_sf"/>
</dbReference>
<keyword evidence="8 9" id="KW-0067">ATP-binding</keyword>
<feature type="domain" description="Aspartate/glutamate/uridylate kinase" evidence="10">
    <location>
        <begin position="9"/>
        <end position="243"/>
    </location>
</feature>
<dbReference type="PROSITE" id="PS00690">
    <property type="entry name" value="DEAH_ATP_HELICASE"/>
    <property type="match status" value="1"/>
</dbReference>
<evidence type="ECO:0000256" key="1">
    <source>
        <dbReference type="ARBA" id="ARBA00022490"/>
    </source>
</evidence>
<comment type="caution">
    <text evidence="11">The sequence shown here is derived from an EMBL/GenBank/DDBJ whole genome shotgun (WGS) entry which is preliminary data.</text>
</comment>